<comment type="caution">
    <text evidence="1">The sequence shown here is derived from an EMBL/GenBank/DDBJ whole genome shotgun (WGS) entry which is preliminary data.</text>
</comment>
<dbReference type="Proteomes" id="UP001381693">
    <property type="component" value="Unassembled WGS sequence"/>
</dbReference>
<name>A0AAN9AH04_HALRR</name>
<protein>
    <submittedName>
        <fullName evidence="1">Uncharacterized protein</fullName>
    </submittedName>
</protein>
<accession>A0AAN9AH04</accession>
<sequence length="177" mass="18613">MTNHLPIDIDHEMLLLNEEENDTIVSLSTHDSGEVSAITDMEDFVFLDPDKLPCCSAPSAASEEVPVVSLVQIHDEEPKTMWASSSMALPHECLHAHNSSSYAQEDGNGESVMPLLSAKAVVNRGADVPIGPGAPESHAFSNLVPVPASSHVLPNVIGPFAAATTSPSSPPSKAAVR</sequence>
<reference evidence="1 2" key="1">
    <citation type="submission" date="2023-11" db="EMBL/GenBank/DDBJ databases">
        <title>Halocaridina rubra genome assembly.</title>
        <authorList>
            <person name="Smith C."/>
        </authorList>
    </citation>
    <scope>NUCLEOTIDE SEQUENCE [LARGE SCALE GENOMIC DNA]</scope>
    <source>
        <strain evidence="1">EP-1</strain>
        <tissue evidence="1">Whole</tissue>
    </source>
</reference>
<gene>
    <name evidence="1" type="ORF">SK128_010752</name>
</gene>
<proteinExistence type="predicted"/>
<evidence type="ECO:0000313" key="2">
    <source>
        <dbReference type="Proteomes" id="UP001381693"/>
    </source>
</evidence>
<organism evidence="1 2">
    <name type="scientific">Halocaridina rubra</name>
    <name type="common">Hawaiian red shrimp</name>
    <dbReference type="NCBI Taxonomy" id="373956"/>
    <lineage>
        <taxon>Eukaryota</taxon>
        <taxon>Metazoa</taxon>
        <taxon>Ecdysozoa</taxon>
        <taxon>Arthropoda</taxon>
        <taxon>Crustacea</taxon>
        <taxon>Multicrustacea</taxon>
        <taxon>Malacostraca</taxon>
        <taxon>Eumalacostraca</taxon>
        <taxon>Eucarida</taxon>
        <taxon>Decapoda</taxon>
        <taxon>Pleocyemata</taxon>
        <taxon>Caridea</taxon>
        <taxon>Atyoidea</taxon>
        <taxon>Atyidae</taxon>
        <taxon>Halocaridina</taxon>
    </lineage>
</organism>
<dbReference type="EMBL" id="JAXCGZ010000101">
    <property type="protein sequence ID" value="KAK7086710.1"/>
    <property type="molecule type" value="Genomic_DNA"/>
</dbReference>
<keyword evidence="2" id="KW-1185">Reference proteome</keyword>
<evidence type="ECO:0000313" key="1">
    <source>
        <dbReference type="EMBL" id="KAK7086710.1"/>
    </source>
</evidence>
<feature type="non-terminal residue" evidence="1">
    <location>
        <position position="177"/>
    </location>
</feature>
<dbReference type="AlphaFoldDB" id="A0AAN9AH04"/>